<proteinExistence type="predicted"/>
<dbReference type="Pfam" id="PF00874">
    <property type="entry name" value="PRD"/>
    <property type="match status" value="2"/>
</dbReference>
<dbReference type="InterPro" id="IPR050661">
    <property type="entry name" value="BglG_antiterminators"/>
</dbReference>
<gene>
    <name evidence="7" type="ORF">DNHGIG_20800</name>
</gene>
<dbReference type="PANTHER" id="PTHR30185:SF18">
    <property type="entry name" value="TRANSCRIPTIONAL REGULATOR MTLR"/>
    <property type="match status" value="1"/>
</dbReference>
<keyword evidence="8" id="KW-1185">Reference proteome</keyword>
<dbReference type="PANTHER" id="PTHR30185">
    <property type="entry name" value="CRYPTIC BETA-GLUCOSIDE BGL OPERON ANTITERMINATOR"/>
    <property type="match status" value="1"/>
</dbReference>
<comment type="caution">
    <text evidence="7">The sequence shown here is derived from an EMBL/GenBank/DDBJ whole genome shotgun (WGS) entry which is preliminary data.</text>
</comment>
<dbReference type="GO" id="GO:0008982">
    <property type="term" value="F:protein-N(PI)-phosphohistidine-sugar phosphotransferase activity"/>
    <property type="evidence" value="ECO:0007669"/>
    <property type="project" value="InterPro"/>
</dbReference>
<dbReference type="SUPFAM" id="SSF52794">
    <property type="entry name" value="PTS system IIB component-like"/>
    <property type="match status" value="1"/>
</dbReference>
<feature type="domain" description="PTS EIIB type-2" evidence="5">
    <location>
        <begin position="419"/>
        <end position="508"/>
    </location>
</feature>
<dbReference type="EMBL" id="BOQE01000001">
    <property type="protein sequence ID" value="GIM46531.1"/>
    <property type="molecule type" value="Genomic_DNA"/>
</dbReference>
<keyword evidence="4" id="KW-0804">Transcription</keyword>
<dbReference type="AlphaFoldDB" id="A0AAV4LFD0"/>
<dbReference type="InterPro" id="IPR036634">
    <property type="entry name" value="PRD_sf"/>
</dbReference>
<evidence type="ECO:0000256" key="1">
    <source>
        <dbReference type="ARBA" id="ARBA00022679"/>
    </source>
</evidence>
<dbReference type="GO" id="GO:0006355">
    <property type="term" value="P:regulation of DNA-templated transcription"/>
    <property type="evidence" value="ECO:0007669"/>
    <property type="project" value="InterPro"/>
</dbReference>
<evidence type="ECO:0000259" key="5">
    <source>
        <dbReference type="PROSITE" id="PS51099"/>
    </source>
</evidence>
<dbReference type="InterPro" id="IPR011608">
    <property type="entry name" value="PRD"/>
</dbReference>
<reference evidence="7" key="1">
    <citation type="journal article" date="2023" name="Int. J. Syst. Evol. Microbiol.">
        <title>Collibacillus ludicampi gen. nov., sp. nov., a new soil bacterium of the family Alicyclobacillaceae.</title>
        <authorList>
            <person name="Jojima T."/>
            <person name="Ioku Y."/>
            <person name="Fukuta Y."/>
            <person name="Shirasaka N."/>
            <person name="Matsumura Y."/>
            <person name="Mori M."/>
        </authorList>
    </citation>
    <scope>NUCLEOTIDE SEQUENCE</scope>
    <source>
        <strain evidence="7">TP075</strain>
    </source>
</reference>
<dbReference type="InterPro" id="IPR036388">
    <property type="entry name" value="WH-like_DNA-bd_sf"/>
</dbReference>
<keyword evidence="1" id="KW-0808">Transferase</keyword>
<name>A0AAV4LFD0_9BACL</name>
<dbReference type="Gene3D" id="1.10.1790.10">
    <property type="entry name" value="PRD domain"/>
    <property type="match status" value="2"/>
</dbReference>
<evidence type="ECO:0000256" key="2">
    <source>
        <dbReference type="ARBA" id="ARBA00022737"/>
    </source>
</evidence>
<dbReference type="InterPro" id="IPR013196">
    <property type="entry name" value="HTH_11"/>
</dbReference>
<evidence type="ECO:0000256" key="4">
    <source>
        <dbReference type="ARBA" id="ARBA00023163"/>
    </source>
</evidence>
<evidence type="ECO:0000259" key="6">
    <source>
        <dbReference type="PROSITE" id="PS51372"/>
    </source>
</evidence>
<dbReference type="PROSITE" id="PS51372">
    <property type="entry name" value="PRD_2"/>
    <property type="match status" value="2"/>
</dbReference>
<protein>
    <submittedName>
        <fullName evidence="7">Transcription antiterminator BglG</fullName>
    </submittedName>
</protein>
<dbReference type="CDD" id="cd05568">
    <property type="entry name" value="PTS_IIB_bgl_like"/>
    <property type="match status" value="1"/>
</dbReference>
<dbReference type="Gene3D" id="1.10.10.10">
    <property type="entry name" value="Winged helix-like DNA-binding domain superfamily/Winged helix DNA-binding domain"/>
    <property type="match status" value="1"/>
</dbReference>
<evidence type="ECO:0000313" key="8">
    <source>
        <dbReference type="Proteomes" id="UP001057291"/>
    </source>
</evidence>
<dbReference type="GO" id="GO:0009401">
    <property type="term" value="P:phosphoenolpyruvate-dependent sugar phosphotransferase system"/>
    <property type="evidence" value="ECO:0007669"/>
    <property type="project" value="InterPro"/>
</dbReference>
<dbReference type="SUPFAM" id="SSF63520">
    <property type="entry name" value="PTS-regulatory domain, PRD"/>
    <property type="match status" value="3"/>
</dbReference>
<dbReference type="Pfam" id="PF08279">
    <property type="entry name" value="HTH_11"/>
    <property type="match status" value="1"/>
</dbReference>
<evidence type="ECO:0000313" key="7">
    <source>
        <dbReference type="EMBL" id="GIM46531.1"/>
    </source>
</evidence>
<sequence>MLLTSRSHKLICMILDSQEPVRIKDIARELQVSERTVKYDLETVRSWLQRHNIELQSQPHKGIWIEDTGIRNRLYSLLNDGQGIEVFLHPQERVKHLMLELLLQDSPMKINDLAGKLHVSRNTAISDLSMAENLLGNWNVYVERSRFGVQAVATEINRRLALENIIQGLFSGNDMFNLVEGIIQGSDIPLPVGRTMEKLRLSRDDIHAIFQAVNSMVNTCEKGNGVHFTDRMIIGIYIRLCIVIQRLRSNHEVVLESNEILSVKKLKIFSVLQEVLNDLSVRLGVNITDHEACFISQHMIGMILPATNEGIEDYYSLTVELISQVSGRTAIHFRDDALLFEHLLAHMTEKLTKYRHGVVDPNPLISDIIRSYPDLFHIVKQVCQDMFCKMNVHFSDSDIGYIVMHFLASLKRMQEMTKCKALVVCGTGRGTAQFLKIILEHEIRHLKIVGCCSVSGLERQIQLHKPDLVISVVNVQASVPIVVVNSIPNRQDLDSVREVITELRSRQNQKVTVDSPPSDLSSLEQFTQEVICKGFDLSRTILSEMKDYLSDQRAEGLALHLMLMVSRLAFGSAYDDNSVNHEWTSEPMAVIREKLMHIFREKNLVIPESEIHAILCYFV</sequence>
<keyword evidence="3" id="KW-0805">Transcription regulation</keyword>
<organism evidence="7 8">
    <name type="scientific">Collibacillus ludicampi</name>
    <dbReference type="NCBI Taxonomy" id="2771369"/>
    <lineage>
        <taxon>Bacteria</taxon>
        <taxon>Bacillati</taxon>
        <taxon>Bacillota</taxon>
        <taxon>Bacilli</taxon>
        <taxon>Bacillales</taxon>
        <taxon>Alicyclobacillaceae</taxon>
        <taxon>Collibacillus</taxon>
    </lineage>
</organism>
<evidence type="ECO:0000256" key="3">
    <source>
        <dbReference type="ARBA" id="ARBA00023015"/>
    </source>
</evidence>
<accession>A0AAV4LFD0</accession>
<dbReference type="InterPro" id="IPR013011">
    <property type="entry name" value="PTS_EIIB_2"/>
</dbReference>
<dbReference type="PROSITE" id="PS51099">
    <property type="entry name" value="PTS_EIIB_TYPE_2"/>
    <property type="match status" value="1"/>
</dbReference>
<dbReference type="Proteomes" id="UP001057291">
    <property type="component" value="Unassembled WGS sequence"/>
</dbReference>
<dbReference type="RefSeq" id="WP_282199617.1">
    <property type="nucleotide sequence ID" value="NZ_BOQE01000001.1"/>
</dbReference>
<keyword evidence="2" id="KW-0677">Repeat</keyword>
<dbReference type="InterPro" id="IPR036095">
    <property type="entry name" value="PTS_EIIB-like_sf"/>
</dbReference>
<dbReference type="Gene3D" id="3.40.50.2300">
    <property type="match status" value="1"/>
</dbReference>
<feature type="domain" description="PRD" evidence="6">
    <location>
        <begin position="309"/>
        <end position="416"/>
    </location>
</feature>
<feature type="domain" description="PRD" evidence="6">
    <location>
        <begin position="204"/>
        <end position="308"/>
    </location>
</feature>